<comment type="caution">
    <text evidence="5">The sequence shown here is derived from an EMBL/GenBank/DDBJ whole genome shotgun (WGS) entry which is preliminary data.</text>
</comment>
<dbReference type="SUPFAM" id="SSF46785">
    <property type="entry name" value="Winged helix' DNA-binding domain"/>
    <property type="match status" value="1"/>
</dbReference>
<protein>
    <submittedName>
        <fullName evidence="5">Crp/Fnr family transcriptional regulator</fullName>
    </submittedName>
</protein>
<keyword evidence="3" id="KW-0804">Transcription</keyword>
<proteinExistence type="predicted"/>
<dbReference type="CDD" id="cd00038">
    <property type="entry name" value="CAP_ED"/>
    <property type="match status" value="1"/>
</dbReference>
<keyword evidence="2" id="KW-0238">DNA-binding</keyword>
<dbReference type="SUPFAM" id="SSF51206">
    <property type="entry name" value="cAMP-binding domain-like"/>
    <property type="match status" value="1"/>
</dbReference>
<dbReference type="InterPro" id="IPR036388">
    <property type="entry name" value="WH-like_DNA-bd_sf"/>
</dbReference>
<sequence length="229" mass="26531">MQNSLFYNRIINEEAKRFIEKIPIEIKSKCKIRVVDKGKIVVLKGNDIESIYISCQGKMQVRNEFENGFIYSFASINPISYIGVMEVMANKQNYSSTLQASTECIILEIPKKDFIEWITNDQELTLEVLHFVSKSMYEQSLKTGEGLAYPSICILITYLMNVFENEDKDIAILEKTREEIGSILGFSIRTINRNLKILKEENLISVNRKSISITREQFNRLSYKLESIK</sequence>
<evidence type="ECO:0000256" key="2">
    <source>
        <dbReference type="ARBA" id="ARBA00023125"/>
    </source>
</evidence>
<dbReference type="Proteomes" id="UP000609849">
    <property type="component" value="Unassembled WGS sequence"/>
</dbReference>
<dbReference type="PRINTS" id="PR00034">
    <property type="entry name" value="HTHCRP"/>
</dbReference>
<gene>
    <name evidence="5" type="ORF">H8923_10685</name>
</gene>
<dbReference type="InterPro" id="IPR000595">
    <property type="entry name" value="cNMP-bd_dom"/>
</dbReference>
<evidence type="ECO:0000256" key="1">
    <source>
        <dbReference type="ARBA" id="ARBA00023015"/>
    </source>
</evidence>
<evidence type="ECO:0000313" key="5">
    <source>
        <dbReference type="EMBL" id="MBC5997229.1"/>
    </source>
</evidence>
<accession>A0ABR7JQR2</accession>
<dbReference type="Gene3D" id="1.10.10.10">
    <property type="entry name" value="Winged helix-like DNA-binding domain superfamily/Winged helix DNA-binding domain"/>
    <property type="match status" value="1"/>
</dbReference>
<dbReference type="InterPro" id="IPR036390">
    <property type="entry name" value="WH_DNA-bd_sf"/>
</dbReference>
<dbReference type="EMBL" id="JACRWE010000004">
    <property type="protein sequence ID" value="MBC5997229.1"/>
    <property type="molecule type" value="Genomic_DNA"/>
</dbReference>
<dbReference type="InterPro" id="IPR014710">
    <property type="entry name" value="RmlC-like_jellyroll"/>
</dbReference>
<dbReference type="Pfam" id="PF00027">
    <property type="entry name" value="cNMP_binding"/>
    <property type="match status" value="1"/>
</dbReference>
<dbReference type="InterPro" id="IPR012318">
    <property type="entry name" value="HTH_CRP"/>
</dbReference>
<keyword evidence="1" id="KW-0805">Transcription regulation</keyword>
<dbReference type="Gene3D" id="2.60.120.10">
    <property type="entry name" value="Jelly Rolls"/>
    <property type="match status" value="1"/>
</dbReference>
<evidence type="ECO:0000256" key="3">
    <source>
        <dbReference type="ARBA" id="ARBA00023163"/>
    </source>
</evidence>
<name>A0ABR7JQR2_9FIRM</name>
<dbReference type="PROSITE" id="PS50042">
    <property type="entry name" value="CNMP_BINDING_3"/>
    <property type="match status" value="1"/>
</dbReference>
<reference evidence="5 6" key="1">
    <citation type="submission" date="2020-08" db="EMBL/GenBank/DDBJ databases">
        <authorList>
            <person name="Liu C."/>
            <person name="Sun Q."/>
        </authorList>
    </citation>
    <scope>NUCLEOTIDE SEQUENCE [LARGE SCALE GENOMIC DNA]</scope>
    <source>
        <strain evidence="5 6">NSJ-18</strain>
    </source>
</reference>
<evidence type="ECO:0000313" key="6">
    <source>
        <dbReference type="Proteomes" id="UP000609849"/>
    </source>
</evidence>
<dbReference type="InterPro" id="IPR018490">
    <property type="entry name" value="cNMP-bd_dom_sf"/>
</dbReference>
<organism evidence="5 6">
    <name type="scientific">Romboutsia faecis</name>
    <dbReference type="NCBI Taxonomy" id="2764597"/>
    <lineage>
        <taxon>Bacteria</taxon>
        <taxon>Bacillati</taxon>
        <taxon>Bacillota</taxon>
        <taxon>Clostridia</taxon>
        <taxon>Peptostreptococcales</taxon>
        <taxon>Peptostreptococcaceae</taxon>
        <taxon>Romboutsia</taxon>
    </lineage>
</organism>
<keyword evidence="6" id="KW-1185">Reference proteome</keyword>
<evidence type="ECO:0000259" key="4">
    <source>
        <dbReference type="PROSITE" id="PS50042"/>
    </source>
</evidence>
<feature type="domain" description="Cyclic nucleotide-binding" evidence="4">
    <location>
        <begin position="6"/>
        <end position="114"/>
    </location>
</feature>
<dbReference type="RefSeq" id="WP_153924717.1">
    <property type="nucleotide sequence ID" value="NZ_JACRWE010000004.1"/>
</dbReference>
<dbReference type="Pfam" id="PF13545">
    <property type="entry name" value="HTH_Crp_2"/>
    <property type="match status" value="1"/>
</dbReference>
<dbReference type="SMART" id="SM00419">
    <property type="entry name" value="HTH_CRP"/>
    <property type="match status" value="1"/>
</dbReference>